<dbReference type="Proteomes" id="UP001064632">
    <property type="component" value="Chromosome"/>
</dbReference>
<dbReference type="EMBL" id="CP104694">
    <property type="protein sequence ID" value="UXI67172.1"/>
    <property type="molecule type" value="Genomic_DNA"/>
</dbReference>
<dbReference type="InterPro" id="IPR015943">
    <property type="entry name" value="WD40/YVTN_repeat-like_dom_sf"/>
</dbReference>
<feature type="chain" id="PRO_5045700814" description="SMP-30/gluconolaconase/LRE-like protein" evidence="1">
    <location>
        <begin position="27"/>
        <end position="453"/>
    </location>
</feature>
<dbReference type="InterPro" id="IPR011042">
    <property type="entry name" value="6-blade_b-propeller_TolB-like"/>
</dbReference>
<dbReference type="PANTHER" id="PTHR40274">
    <property type="entry name" value="VIRGINIAMYCIN B LYASE"/>
    <property type="match status" value="1"/>
</dbReference>
<keyword evidence="3" id="KW-1185">Reference proteome</keyword>
<dbReference type="SUPFAM" id="SSF63829">
    <property type="entry name" value="Calcium-dependent phosphotriesterase"/>
    <property type="match status" value="1"/>
</dbReference>
<accession>A0ABY6BBJ0</accession>
<keyword evidence="1" id="KW-0732">Signal</keyword>
<evidence type="ECO:0000313" key="3">
    <source>
        <dbReference type="Proteomes" id="UP001064632"/>
    </source>
</evidence>
<evidence type="ECO:0000256" key="1">
    <source>
        <dbReference type="SAM" id="SignalP"/>
    </source>
</evidence>
<name>A0ABY6BBJ0_9GAMM</name>
<evidence type="ECO:0000313" key="2">
    <source>
        <dbReference type="EMBL" id="UXI67172.1"/>
    </source>
</evidence>
<dbReference type="RefSeq" id="WP_261694148.1">
    <property type="nucleotide sequence ID" value="NZ_CP104694.1"/>
</dbReference>
<dbReference type="Gene3D" id="2.130.10.10">
    <property type="entry name" value="YVTN repeat-like/Quinoprotein amine dehydrogenase"/>
    <property type="match status" value="1"/>
</dbReference>
<dbReference type="PANTHER" id="PTHR40274:SF3">
    <property type="entry name" value="VIRGINIAMYCIN B LYASE"/>
    <property type="match status" value="1"/>
</dbReference>
<dbReference type="InterPro" id="IPR051344">
    <property type="entry name" value="Vgb"/>
</dbReference>
<reference evidence="2" key="1">
    <citation type="submission" date="2022-09" db="EMBL/GenBank/DDBJ databases">
        <title>Tahibacter sp. nov., isolated from a fresh water.</title>
        <authorList>
            <person name="Baek J.H."/>
            <person name="Lee J.K."/>
            <person name="Kim J.M."/>
            <person name="Jeon C.O."/>
        </authorList>
    </citation>
    <scope>NUCLEOTIDE SEQUENCE</scope>
    <source>
        <strain evidence="2">W38</strain>
    </source>
</reference>
<evidence type="ECO:0008006" key="4">
    <source>
        <dbReference type="Google" id="ProtNLM"/>
    </source>
</evidence>
<gene>
    <name evidence="2" type="ORF">N4264_20880</name>
</gene>
<sequence>MKLLSSRLARLLVVISSALFLPPALADECAYRMLVSGYYSNVHIYDACTGAFLRMLDTTSGRIAGPQAVKRGPDNLLWVVSEEAGKILRYRPDTFEYVDTFAQLPPNWGATGIAFIGDDDVYISSYSTSAVRKYSLASKLVVGEFPAATATLKGPDNGMMAGPDGQLYIPGYDTSNIVRFDPGSRSYATWVAPAANGIRKSRGLLLSADGSAMYLTSERSGHVLRYRFPSGQFDKTIASGLDTPTGIAWHPDGSLLIAIGGQGTASVVKLDPETGAIRGTLVSNSSGGLSAPTYIAVLSAGGSVTTPDAATIGSQYWVTGLATMSGNRLDIDNVYASLGTSFGATFNPAEVRVLPWGKIRMQFISCTEADFSWESTGAGTANFGNGSYRMIRILRNQATAECERTGVATAPNKLWLAGSWYGGESRSGEGLMLDTDAAGMVFLTWFTHRPRTP</sequence>
<proteinExistence type="predicted"/>
<protein>
    <recommendedName>
        <fullName evidence="4">SMP-30/gluconolaconase/LRE-like protein</fullName>
    </recommendedName>
</protein>
<feature type="signal peptide" evidence="1">
    <location>
        <begin position="1"/>
        <end position="26"/>
    </location>
</feature>
<organism evidence="2 3">
    <name type="scientific">Tahibacter amnicola</name>
    <dbReference type="NCBI Taxonomy" id="2976241"/>
    <lineage>
        <taxon>Bacteria</taxon>
        <taxon>Pseudomonadati</taxon>
        <taxon>Pseudomonadota</taxon>
        <taxon>Gammaproteobacteria</taxon>
        <taxon>Lysobacterales</taxon>
        <taxon>Rhodanobacteraceae</taxon>
        <taxon>Tahibacter</taxon>
    </lineage>
</organism>
<dbReference type="Gene3D" id="2.120.10.30">
    <property type="entry name" value="TolB, C-terminal domain"/>
    <property type="match status" value="1"/>
</dbReference>